<dbReference type="GeneID" id="68917044"/>
<evidence type="ECO:0000313" key="1">
    <source>
        <dbReference type="EMBL" id="CAR98525.1"/>
    </source>
</evidence>
<reference evidence="1 2" key="2">
    <citation type="journal article" date="2011" name="PLoS Genet.">
        <title>Caenorhabditis briggsae recombinant inbred line genotypes reveal inter-strain incompatibility and the evolution of recombination.</title>
        <authorList>
            <person name="Ross J.A."/>
            <person name="Koboldt D.C."/>
            <person name="Staisch J.E."/>
            <person name="Chamberlin H.M."/>
            <person name="Gupta B.P."/>
            <person name="Miller R.D."/>
            <person name="Baird S.E."/>
            <person name="Haag E.S."/>
        </authorList>
    </citation>
    <scope>NUCLEOTIDE SEQUENCE [LARGE SCALE GENOMIC DNA]</scope>
    <source>
        <strain evidence="1 2">AF16</strain>
    </source>
</reference>
<dbReference type="WormBase" id="CBG25558">
    <property type="protein sequence ID" value="CBP38740"/>
    <property type="gene ID" value="WBGene00086972"/>
</dbReference>
<keyword evidence="2" id="KW-1185">Reference proteome</keyword>
<dbReference type="InParanoid" id="B6IF45"/>
<evidence type="ECO:0000313" key="2">
    <source>
        <dbReference type="Proteomes" id="UP000008549"/>
    </source>
</evidence>
<organism evidence="1 2">
    <name type="scientific">Caenorhabditis briggsae</name>
    <dbReference type="NCBI Taxonomy" id="6238"/>
    <lineage>
        <taxon>Eukaryota</taxon>
        <taxon>Metazoa</taxon>
        <taxon>Ecdysozoa</taxon>
        <taxon>Nematoda</taxon>
        <taxon>Chromadorea</taxon>
        <taxon>Rhabditida</taxon>
        <taxon>Rhabditina</taxon>
        <taxon>Rhabditomorpha</taxon>
        <taxon>Rhabditoidea</taxon>
        <taxon>Rhabditidae</taxon>
        <taxon>Peloderinae</taxon>
        <taxon>Caenorhabditis</taxon>
    </lineage>
</organism>
<dbReference type="CTD" id="68917044"/>
<protein>
    <submittedName>
        <fullName evidence="1">Protein CBG25558</fullName>
    </submittedName>
</protein>
<dbReference type="HOGENOM" id="CLU_1620508_0_0_1"/>
<sequence length="164" mass="19848">MKEFYMHARSSMHIDIDCLVFYMDDFGEQFWEVVYWLNSTFREIPTVRIYGNNQHEQKLQYVLDNVKYKDRLKIFVETIEQRPLEFGYGPWITLNYLMSLRMSKFSLLDTYLTNQDMNFFFKMSGVEGSFEITRKDGLTVSICVFSSGMYYYDVKSEMYYYDVK</sequence>
<dbReference type="KEGG" id="cbr:CBG_25558"/>
<evidence type="ECO:0000313" key="3">
    <source>
        <dbReference type="WormBase" id="CBG25558"/>
    </source>
</evidence>
<name>B6IF45_CAEBR</name>
<gene>
    <name evidence="1 3" type="ORF">CBG25558</name>
    <name evidence="1" type="ORF">CBG_25558</name>
</gene>
<dbReference type="RefSeq" id="XP_045098097.1">
    <property type="nucleotide sequence ID" value="XM_045242265.1"/>
</dbReference>
<reference evidence="1 2" key="1">
    <citation type="journal article" date="2003" name="PLoS Biol.">
        <title>The genome sequence of Caenorhabditis briggsae: a platform for comparative genomics.</title>
        <authorList>
            <person name="Stein L.D."/>
            <person name="Bao Z."/>
            <person name="Blasiar D."/>
            <person name="Blumenthal T."/>
            <person name="Brent M.R."/>
            <person name="Chen N."/>
            <person name="Chinwalla A."/>
            <person name="Clarke L."/>
            <person name="Clee C."/>
            <person name="Coghlan A."/>
            <person name="Coulson A."/>
            <person name="D'Eustachio P."/>
            <person name="Fitch D.H."/>
            <person name="Fulton L.A."/>
            <person name="Fulton R.E."/>
            <person name="Griffiths-Jones S."/>
            <person name="Harris T.W."/>
            <person name="Hillier L.W."/>
            <person name="Kamath R."/>
            <person name="Kuwabara P.E."/>
            <person name="Mardis E.R."/>
            <person name="Marra M.A."/>
            <person name="Miner T.L."/>
            <person name="Minx P."/>
            <person name="Mullikin J.C."/>
            <person name="Plumb R.W."/>
            <person name="Rogers J."/>
            <person name="Schein J.E."/>
            <person name="Sohrmann M."/>
            <person name="Spieth J."/>
            <person name="Stajich J.E."/>
            <person name="Wei C."/>
            <person name="Willey D."/>
            <person name="Wilson R.K."/>
            <person name="Durbin R."/>
            <person name="Waterston R.H."/>
        </authorList>
    </citation>
    <scope>NUCLEOTIDE SEQUENCE [LARGE SCALE GENOMIC DNA]</scope>
    <source>
        <strain evidence="1 2">AF16</strain>
    </source>
</reference>
<dbReference type="PANTHER" id="PTHR21503">
    <property type="entry name" value="F-BOX-CONTAINING HYPOTHETICAL PROTEIN C.ELEGANS"/>
    <property type="match status" value="1"/>
</dbReference>
<dbReference type="EMBL" id="HE601438">
    <property type="protein sequence ID" value="CAR98525.1"/>
    <property type="molecule type" value="Genomic_DNA"/>
</dbReference>
<dbReference type="PANTHER" id="PTHR21503:SF8">
    <property type="entry name" value="F-BOX ASSOCIATED DOMAIN-CONTAINING PROTEIN-RELATED"/>
    <property type="match status" value="1"/>
</dbReference>
<dbReference type="AlphaFoldDB" id="B6IF45"/>
<proteinExistence type="predicted"/>
<dbReference type="Proteomes" id="UP000008549">
    <property type="component" value="Unassembled WGS sequence"/>
</dbReference>
<accession>B6IF45</accession>